<organism evidence="2 3">
    <name type="scientific">Lysinibacillus sphaericus CBAM5</name>
    <dbReference type="NCBI Taxonomy" id="1400869"/>
    <lineage>
        <taxon>Bacteria</taxon>
        <taxon>Bacillati</taxon>
        <taxon>Bacillota</taxon>
        <taxon>Bacilli</taxon>
        <taxon>Bacillales</taxon>
        <taxon>Bacillaceae</taxon>
        <taxon>Lysinibacillus</taxon>
    </lineage>
</organism>
<sequence length="49" mass="5855">MANSSEKVKDSEQNQSDSLLKPMDKTINLTDSAYRLEFRYNNFRKEVRR</sequence>
<proteinExistence type="predicted"/>
<evidence type="ECO:0000313" key="3">
    <source>
        <dbReference type="Proteomes" id="UP000023555"/>
    </source>
</evidence>
<gene>
    <name evidence="2" type="ORF">P799_14770</name>
</gene>
<name>W7RPK8_LYSSH</name>
<accession>W7RPK8</accession>
<protein>
    <submittedName>
        <fullName evidence="2">Uncharacterized protein</fullName>
    </submittedName>
</protein>
<evidence type="ECO:0000256" key="1">
    <source>
        <dbReference type="SAM" id="MobiDB-lite"/>
    </source>
</evidence>
<reference evidence="2 3" key="1">
    <citation type="journal article" date="2015" name="Stand. Genomic Sci.">
        <title>Genome sequence and description of the mosquitocidal and heavy metal tolerant strain Lysinibacillus sphaericus CBAM5.</title>
        <authorList>
            <person name="Pena-Montenegro T.D."/>
            <person name="Lozano L."/>
            <person name="Dussan J."/>
        </authorList>
    </citation>
    <scope>NUCLEOTIDE SEQUENCE [LARGE SCALE GENOMIC DNA]</scope>
    <source>
        <strain evidence="2">CBAM5</strain>
    </source>
</reference>
<dbReference type="HOGENOM" id="CLU_3137403_0_0_9"/>
<feature type="region of interest" description="Disordered" evidence="1">
    <location>
        <begin position="1"/>
        <end position="24"/>
    </location>
</feature>
<comment type="caution">
    <text evidence="2">The sequence shown here is derived from an EMBL/GenBank/DDBJ whole genome shotgun (WGS) entry which is preliminary data.</text>
</comment>
<dbReference type="Proteomes" id="UP000023555">
    <property type="component" value="Unassembled WGS sequence"/>
</dbReference>
<feature type="compositionally biased region" description="Basic and acidic residues" evidence="1">
    <location>
        <begin position="1"/>
        <end position="12"/>
    </location>
</feature>
<dbReference type="EMBL" id="AYKQ01000009">
    <property type="protein sequence ID" value="EWH33527.1"/>
    <property type="molecule type" value="Genomic_DNA"/>
</dbReference>
<evidence type="ECO:0000313" key="2">
    <source>
        <dbReference type="EMBL" id="EWH33527.1"/>
    </source>
</evidence>
<dbReference type="AlphaFoldDB" id="W7RPK8"/>